<comment type="caution">
    <text evidence="3">The sequence shown here is derived from an EMBL/GenBank/DDBJ whole genome shotgun (WGS) entry which is preliminary data.</text>
</comment>
<protein>
    <recommendedName>
        <fullName evidence="2">Mutator-like transposase domain-containing protein</fullName>
    </recommendedName>
</protein>
<evidence type="ECO:0000259" key="2">
    <source>
        <dbReference type="Pfam" id="PF20700"/>
    </source>
</evidence>
<evidence type="ECO:0000313" key="3">
    <source>
        <dbReference type="EMBL" id="KAK0163795.1"/>
    </source>
</evidence>
<reference evidence="3" key="1">
    <citation type="journal article" date="2023" name="bioRxiv">
        <title>Scaffold-level genome assemblies of two parasitoid biocontrol wasps reveal the parthenogenesis mechanism and an associated novel virus.</title>
        <authorList>
            <person name="Inwood S."/>
            <person name="Skelly J."/>
            <person name="Guhlin J."/>
            <person name="Harrop T."/>
            <person name="Goldson S."/>
            <person name="Dearden P."/>
        </authorList>
    </citation>
    <scope>NUCLEOTIDE SEQUENCE</scope>
    <source>
        <strain evidence="3">Irish</strain>
        <tissue evidence="3">Whole body</tissue>
    </source>
</reference>
<accession>A0AA39KJH1</accession>
<evidence type="ECO:0000256" key="1">
    <source>
        <dbReference type="SAM" id="MobiDB-lite"/>
    </source>
</evidence>
<feature type="domain" description="Mutator-like transposase" evidence="2">
    <location>
        <begin position="75"/>
        <end position="199"/>
    </location>
</feature>
<dbReference type="Pfam" id="PF20700">
    <property type="entry name" value="Mutator"/>
    <property type="match status" value="1"/>
</dbReference>
<keyword evidence="4" id="KW-1185">Reference proteome</keyword>
<feature type="compositionally biased region" description="Polar residues" evidence="1">
    <location>
        <begin position="24"/>
        <end position="33"/>
    </location>
</feature>
<dbReference type="AlphaFoldDB" id="A0AA39KJH1"/>
<feature type="region of interest" description="Disordered" evidence="1">
    <location>
        <begin position="1"/>
        <end position="40"/>
    </location>
</feature>
<reference evidence="3" key="2">
    <citation type="submission" date="2023-03" db="EMBL/GenBank/DDBJ databases">
        <authorList>
            <person name="Inwood S.N."/>
            <person name="Skelly J.G."/>
            <person name="Guhlin J."/>
            <person name="Harrop T.W.R."/>
            <person name="Goldson S.G."/>
            <person name="Dearden P.K."/>
        </authorList>
    </citation>
    <scope>NUCLEOTIDE SEQUENCE</scope>
    <source>
        <strain evidence="3">Irish</strain>
        <tissue evidence="3">Whole body</tissue>
    </source>
</reference>
<dbReference type="Proteomes" id="UP001168990">
    <property type="component" value="Unassembled WGS sequence"/>
</dbReference>
<name>A0AA39KJH1_9HYME</name>
<gene>
    <name evidence="3" type="ORF">PV328_002489</name>
</gene>
<evidence type="ECO:0000313" key="4">
    <source>
        <dbReference type="Proteomes" id="UP001168990"/>
    </source>
</evidence>
<sequence>MSTYPKSKCSSSYRSSRPRKRSFHGNQFTNSKSSKCDDENDESINAEKLSNTTSENVIVNPLHSYRIIEFITIFTALSDILICRSCHQDVKFAETGIRGLGFKLIINCKCAGSRQIPSGPYINTGFEINRRIAFVMRLLGIGQEGLNLFCNYMDICSGISEETYNSIYNHIHGAVKKVFEYCCRKAAEVEEEKIENEKYEKKRPVQNFKPIMAVYNHMISTDDNPKHDDCPAGPDSWCNWKLAEASGITPEVDPTPELHPDVIQKEILPTFADLSRNYLLKKCLGGHTQNANKSFNSTVWRLAPKDLNCELKVIEVASYLAACLLNEGSSSLLLVMNELNIVVGNRSYNYAHEMDKQRSLKSSKRRTTIT</sequence>
<dbReference type="EMBL" id="JAQQBS010001422">
    <property type="protein sequence ID" value="KAK0163795.1"/>
    <property type="molecule type" value="Genomic_DNA"/>
</dbReference>
<organism evidence="3 4">
    <name type="scientific">Microctonus aethiopoides</name>
    <dbReference type="NCBI Taxonomy" id="144406"/>
    <lineage>
        <taxon>Eukaryota</taxon>
        <taxon>Metazoa</taxon>
        <taxon>Ecdysozoa</taxon>
        <taxon>Arthropoda</taxon>
        <taxon>Hexapoda</taxon>
        <taxon>Insecta</taxon>
        <taxon>Pterygota</taxon>
        <taxon>Neoptera</taxon>
        <taxon>Endopterygota</taxon>
        <taxon>Hymenoptera</taxon>
        <taxon>Apocrita</taxon>
        <taxon>Ichneumonoidea</taxon>
        <taxon>Braconidae</taxon>
        <taxon>Euphorinae</taxon>
        <taxon>Microctonus</taxon>
    </lineage>
</organism>
<feature type="compositionally biased region" description="Low complexity" evidence="1">
    <location>
        <begin position="1"/>
        <end position="15"/>
    </location>
</feature>
<dbReference type="InterPro" id="IPR049012">
    <property type="entry name" value="Mutator_transp_dom"/>
</dbReference>
<proteinExistence type="predicted"/>